<dbReference type="EMBL" id="CP124545">
    <property type="protein sequence ID" value="WGV49896.2"/>
    <property type="molecule type" value="Genomic_DNA"/>
</dbReference>
<dbReference type="Proteomes" id="UP001230933">
    <property type="component" value="Chromosome"/>
</dbReference>
<accession>A0AAX3V588</accession>
<feature type="region of interest" description="Disordered" evidence="2">
    <location>
        <begin position="170"/>
        <end position="194"/>
    </location>
</feature>
<dbReference type="InterPro" id="IPR038332">
    <property type="entry name" value="PPE_sf"/>
</dbReference>
<sequence>MVGITGVIWYPRGAAPNSAALVAGAGPVPLGVAAGAWSTLSSGLTDTAASVSRVMADLRTGWSGEAADAALSKFAPFQEWAASAALLAGETAGKAQVQSGSYTVATLAMPSLAEIAAVQAAKVAAYSIGGALVGGAAAAEAAEEALKIRAAVTMETYDAATTHLAVQQNFDSPPSIAEPTAGASASAESPGNAARQSVAQAASTLADVIADPVRAATAAVASVVSNPVFAAAASQAGAISGGASAAVSAATTAVTGATTAASTLATAGAGLTGLGGAGLGGAGLGGAGLGGARLGASTPSLFGTPSASRATAQVSAASATTGAGAFAGSSSSSSTGRHALPDPSTGQSAARQNPVTSPVQGTVDTVKVDPSRTAGGSAPIAGGRHAAQSEDETEHDTPDYLKHFEHFADGRTVIPSVIGGALETAER</sequence>
<reference evidence="4" key="1">
    <citation type="submission" date="2023-08" db="EMBL/GenBank/DDBJ databases">
        <title>Isolation and Characterization of Rhodococcus erythropolis MGMM8.</title>
        <authorList>
            <person name="Diabankana R.G.C."/>
            <person name="Afordoanyi D.M."/>
            <person name="Validov S.Z."/>
        </authorList>
    </citation>
    <scope>NUCLEOTIDE SEQUENCE</scope>
    <source>
        <strain evidence="4">MGMM8</strain>
    </source>
</reference>
<feature type="compositionally biased region" description="Polar residues" evidence="2">
    <location>
        <begin position="344"/>
        <end position="363"/>
    </location>
</feature>
<dbReference type="SUPFAM" id="SSF140459">
    <property type="entry name" value="PE/PPE dimer-like"/>
    <property type="match status" value="1"/>
</dbReference>
<organism evidence="4 5">
    <name type="scientific">Rhodococcus erythropolis</name>
    <name type="common">Arthrobacter picolinophilus</name>
    <dbReference type="NCBI Taxonomy" id="1833"/>
    <lineage>
        <taxon>Bacteria</taxon>
        <taxon>Bacillati</taxon>
        <taxon>Actinomycetota</taxon>
        <taxon>Actinomycetes</taxon>
        <taxon>Mycobacteriales</taxon>
        <taxon>Nocardiaceae</taxon>
        <taxon>Rhodococcus</taxon>
        <taxon>Rhodococcus erythropolis group</taxon>
    </lineage>
</organism>
<evidence type="ECO:0000256" key="1">
    <source>
        <dbReference type="ARBA" id="ARBA00010652"/>
    </source>
</evidence>
<evidence type="ECO:0000313" key="5">
    <source>
        <dbReference type="Proteomes" id="UP001230933"/>
    </source>
</evidence>
<feature type="domain" description="PPE" evidence="3">
    <location>
        <begin position="15"/>
        <end position="166"/>
    </location>
</feature>
<dbReference type="AlphaFoldDB" id="A0AAX3V588"/>
<name>A0AAX3V588_RHOER</name>
<evidence type="ECO:0000313" key="4">
    <source>
        <dbReference type="EMBL" id="WGV49896.2"/>
    </source>
</evidence>
<feature type="region of interest" description="Disordered" evidence="2">
    <location>
        <begin position="323"/>
        <end position="397"/>
    </location>
</feature>
<protein>
    <submittedName>
        <fullName evidence="4">PPE domain-containing protein</fullName>
    </submittedName>
</protein>
<dbReference type="Pfam" id="PF00823">
    <property type="entry name" value="PPE"/>
    <property type="match status" value="1"/>
</dbReference>
<dbReference type="InterPro" id="IPR000030">
    <property type="entry name" value="PPE_dom"/>
</dbReference>
<dbReference type="Gene3D" id="1.20.1260.20">
    <property type="entry name" value="PPE superfamily"/>
    <property type="match status" value="1"/>
</dbReference>
<evidence type="ECO:0000256" key="2">
    <source>
        <dbReference type="SAM" id="MobiDB-lite"/>
    </source>
</evidence>
<evidence type="ECO:0000259" key="3">
    <source>
        <dbReference type="Pfam" id="PF00823"/>
    </source>
</evidence>
<feature type="compositionally biased region" description="Low complexity" evidence="2">
    <location>
        <begin position="323"/>
        <end position="336"/>
    </location>
</feature>
<dbReference type="RefSeq" id="WP_308371738.1">
    <property type="nucleotide sequence ID" value="NZ_CP124545.1"/>
</dbReference>
<proteinExistence type="inferred from homology"/>
<comment type="similarity">
    <text evidence="1">Belongs to the mycobacterial PPE family.</text>
</comment>
<gene>
    <name evidence="4" type="ORF">QIE55_01255</name>
</gene>